<sequence length="75" mass="8627">MRWGARKLSLTCPHCRHPASLLAFKRGRFMLGDEKLCCERCGETSAVTLWRFEGLSCQSDRAEMRTHKPLVNSRC</sequence>
<keyword evidence="2" id="KW-1185">Reference proteome</keyword>
<comment type="caution">
    <text evidence="1">The sequence shown here is derived from an EMBL/GenBank/DDBJ whole genome shotgun (WGS) entry which is preliminary data.</text>
</comment>
<evidence type="ECO:0000313" key="1">
    <source>
        <dbReference type="EMBL" id="OAF06195.1"/>
    </source>
</evidence>
<accession>A0A176YHS9</accession>
<evidence type="ECO:0000313" key="2">
    <source>
        <dbReference type="Proteomes" id="UP000076959"/>
    </source>
</evidence>
<dbReference type="EMBL" id="LUUB01000078">
    <property type="protein sequence ID" value="OAF06195.1"/>
    <property type="molecule type" value="Genomic_DNA"/>
</dbReference>
<dbReference type="AlphaFoldDB" id="A0A176YHS9"/>
<name>A0A176YHS9_9BRAD</name>
<protein>
    <submittedName>
        <fullName evidence="1">Uncharacterized protein</fullName>
    </submittedName>
</protein>
<proteinExistence type="predicted"/>
<reference evidence="1 2" key="1">
    <citation type="submission" date="2016-03" db="EMBL/GenBank/DDBJ databases">
        <title>Draft Genome Sequence of the Strain BR 10245 (Bradyrhizobium sp.) isolated from nodules of Centrolobium paraense.</title>
        <authorList>
            <person name="Simoes-Araujo J.L.Sr."/>
            <person name="Barauna A.C."/>
            <person name="Silva K."/>
            <person name="Zilli J.E."/>
        </authorList>
    </citation>
    <scope>NUCLEOTIDE SEQUENCE [LARGE SCALE GENOMIC DNA]</scope>
    <source>
        <strain evidence="1 2">BR 10245</strain>
    </source>
</reference>
<dbReference type="Proteomes" id="UP000076959">
    <property type="component" value="Unassembled WGS sequence"/>
</dbReference>
<gene>
    <name evidence="1" type="ORF">AYJ54_21230</name>
</gene>
<organism evidence="1 2">
    <name type="scientific">Bradyrhizobium centrolobii</name>
    <dbReference type="NCBI Taxonomy" id="1505087"/>
    <lineage>
        <taxon>Bacteria</taxon>
        <taxon>Pseudomonadati</taxon>
        <taxon>Pseudomonadota</taxon>
        <taxon>Alphaproteobacteria</taxon>
        <taxon>Hyphomicrobiales</taxon>
        <taxon>Nitrobacteraceae</taxon>
        <taxon>Bradyrhizobium</taxon>
    </lineage>
</organism>